<dbReference type="Pfam" id="PF13715">
    <property type="entry name" value="CarbopepD_reg_2"/>
    <property type="match status" value="1"/>
</dbReference>
<evidence type="ECO:0000256" key="2">
    <source>
        <dbReference type="ARBA" id="ARBA00022448"/>
    </source>
</evidence>
<reference evidence="13 14" key="1">
    <citation type="journal article" date="2010" name="Stand. Genomic Sci.">
        <title>Complete genome sequence of Cellulophaga algicola type strain (IC166).</title>
        <authorList>
            <person name="Abt B."/>
            <person name="Lu M."/>
            <person name="Misra M."/>
            <person name="Han C."/>
            <person name="Nolan M."/>
            <person name="Lucas S."/>
            <person name="Hammon N."/>
            <person name="Deshpande S."/>
            <person name="Cheng J.F."/>
            <person name="Tapia R."/>
            <person name="Goodwin L."/>
            <person name="Pitluck S."/>
            <person name="Liolios K."/>
            <person name="Pagani I."/>
            <person name="Ivanova N."/>
            <person name="Mavromatis K."/>
            <person name="Ovchinikova G."/>
            <person name="Pati A."/>
            <person name="Chen A."/>
            <person name="Palaniappan K."/>
            <person name="Land M."/>
            <person name="Hauser L."/>
            <person name="Chang Y.J."/>
            <person name="Jeffries C.D."/>
            <person name="Detter J.C."/>
            <person name="Brambilla E."/>
            <person name="Rohde M."/>
            <person name="Tindall B.J."/>
            <person name="Goker M."/>
            <person name="Woyke T."/>
            <person name="Bristow J."/>
            <person name="Eisen J.A."/>
            <person name="Markowitz V."/>
            <person name="Hugenholtz P."/>
            <person name="Kyrpides N.C."/>
            <person name="Klenk H.P."/>
            <person name="Lapidus A."/>
        </authorList>
    </citation>
    <scope>NUCLEOTIDE SEQUENCE [LARGE SCALE GENOMIC DNA]</scope>
    <source>
        <strain evidence="14">DSM 14237 / IC166 / ACAM 630</strain>
    </source>
</reference>
<dbReference type="InterPro" id="IPR008969">
    <property type="entry name" value="CarboxyPept-like_regulatory"/>
</dbReference>
<evidence type="ECO:0000256" key="8">
    <source>
        <dbReference type="PROSITE-ProRule" id="PRU01360"/>
    </source>
</evidence>
<dbReference type="SUPFAM" id="SSF56935">
    <property type="entry name" value="Porins"/>
    <property type="match status" value="1"/>
</dbReference>
<evidence type="ECO:0000256" key="3">
    <source>
        <dbReference type="ARBA" id="ARBA00022452"/>
    </source>
</evidence>
<feature type="domain" description="TonB-dependent receptor-like beta-barrel" evidence="11">
    <location>
        <begin position="381"/>
        <end position="955"/>
    </location>
</feature>
<dbReference type="eggNOG" id="COG4206">
    <property type="taxonomic scope" value="Bacteria"/>
</dbReference>
<sequence length="991" mass="107202">MMKKFKFAAFAFFLMCSQFILAQNSVSGVVSDNTGTPLPGVSIIVQGTTRGTTADFDGQYSIDNVTPTDELIFSYIGMTRQIISIGSATTLNVTLLESSEALDEVVVVAYGKQSRRTVTGAIATVDADEIASLPVANAEQALQGRAAGVSVVNSGPPGSSPQVLIRGLGTFGNNSPLYVIDGVIVGNLSGISPSDIENVSILKDASTTALYGARGSNGVVLVTTKSGKKGKGILNFSTYSGAQVVSNRYDLMNTTQYLQFAANNNVFPDRPAELFQNNTDWQDAIFKVGFIQDYKLDYSKGTENTTQFFSAEYLKQEGTIINTGFDRYSFRANSSFTSGKLKFGQTMSVSLSKSRGEQSGGGRTLITHAVNSVPFLPVFNPNNRGGFQGPDNVGDSQNAENPVRIQTLPTFSNNNFSLIGSLYGEYDIIEGLKFRTQIGLDYFTGRNSTFIPIFSDDPSNTHAQDYASYNAGVSFGQGLVFTNSLNYQKTFAEKHNLEFLALAEKTENIDSGFGGSARNLVTDELQQFGPDSQTIASDNSKTTRLGYLARLNYNYDTKYIFSASVRTDASSRFGDNNRWGTFPAVSLGWVISEEDFFGDDSSVNNLKLRSSYGITGNDAIGDYQYAATLVGGFEYPVGGSIAPGFTENGGSNPDLKWEEITTLNLGLDVGFLNNKFTASLEYFKNRSDDLLVSLPTPLSSGSHAGNITSNVGSVETKGFEAILGYNDNEGDFTWSANFNIGSSSNEVIVLGVDEIPRNRLQDAAVNVTNIQVGESIDHFYGYVSDGIYQTQAEVDAVFSGNLGQTDVQPGDIRYKDINGDGNITADDRVVLADPLPDFTYGLNLSANYKNFDASLFVTGVQGVDVYNTIRYDLEGGARRVFNGSPALLNSWTPGNSTTTTPRFGGSTENFAVSDRFIEDGSYARLKNISLGYTLNSEVLNGYLSKLRLYASAQNLFTITDYNGLDPELTSGVDYGRYPQPKSFLFGVQLSF</sequence>
<evidence type="ECO:0000259" key="12">
    <source>
        <dbReference type="Pfam" id="PF07715"/>
    </source>
</evidence>
<dbReference type="InterPro" id="IPR023996">
    <property type="entry name" value="TonB-dep_OMP_SusC/RagA"/>
</dbReference>
<evidence type="ECO:0000313" key="14">
    <source>
        <dbReference type="Proteomes" id="UP000008634"/>
    </source>
</evidence>
<dbReference type="NCBIfam" id="TIGR04057">
    <property type="entry name" value="SusC_RagA_signa"/>
    <property type="match status" value="1"/>
</dbReference>
<dbReference type="EMBL" id="CP002453">
    <property type="protein sequence ID" value="ADV48189.1"/>
    <property type="molecule type" value="Genomic_DNA"/>
</dbReference>
<dbReference type="InterPro" id="IPR023997">
    <property type="entry name" value="TonB-dep_OMP_SusC/RagA_CS"/>
</dbReference>
<dbReference type="InterPro" id="IPR000531">
    <property type="entry name" value="Beta-barrel_TonB"/>
</dbReference>
<evidence type="ECO:0000259" key="11">
    <source>
        <dbReference type="Pfam" id="PF00593"/>
    </source>
</evidence>
<feature type="signal peptide" evidence="10">
    <location>
        <begin position="1"/>
        <end position="22"/>
    </location>
</feature>
<dbReference type="InterPro" id="IPR037066">
    <property type="entry name" value="Plug_dom_sf"/>
</dbReference>
<dbReference type="PROSITE" id="PS52016">
    <property type="entry name" value="TONB_DEPENDENT_REC_3"/>
    <property type="match status" value="1"/>
</dbReference>
<keyword evidence="13" id="KW-0675">Receptor</keyword>
<accession>E6X3N6</accession>
<keyword evidence="4 8" id="KW-0812">Transmembrane</keyword>
<comment type="subcellular location">
    <subcellularLocation>
        <location evidence="1 8">Cell outer membrane</location>
        <topology evidence="1 8">Multi-pass membrane protein</topology>
    </subcellularLocation>
</comment>
<dbReference type="Pfam" id="PF00593">
    <property type="entry name" value="TonB_dep_Rec_b-barrel"/>
    <property type="match status" value="1"/>
</dbReference>
<dbReference type="Pfam" id="PF07715">
    <property type="entry name" value="Plug"/>
    <property type="match status" value="1"/>
</dbReference>
<dbReference type="SUPFAM" id="SSF49464">
    <property type="entry name" value="Carboxypeptidase regulatory domain-like"/>
    <property type="match status" value="1"/>
</dbReference>
<dbReference type="RefSeq" id="WP_013549678.1">
    <property type="nucleotide sequence ID" value="NC_014934.1"/>
</dbReference>
<evidence type="ECO:0000256" key="9">
    <source>
        <dbReference type="RuleBase" id="RU003357"/>
    </source>
</evidence>
<dbReference type="Gene3D" id="2.170.130.10">
    <property type="entry name" value="TonB-dependent receptor, plug domain"/>
    <property type="match status" value="1"/>
</dbReference>
<feature type="domain" description="TonB-dependent receptor plug" evidence="12">
    <location>
        <begin position="115"/>
        <end position="219"/>
    </location>
</feature>
<gene>
    <name evidence="13" type="ordered locus">Celal_0862</name>
</gene>
<keyword evidence="10" id="KW-0732">Signal</keyword>
<name>E6X3N6_CELAD</name>
<dbReference type="AlphaFoldDB" id="E6X3N6"/>
<evidence type="ECO:0000256" key="5">
    <source>
        <dbReference type="ARBA" id="ARBA00023077"/>
    </source>
</evidence>
<keyword evidence="5 9" id="KW-0798">TonB box</keyword>
<keyword evidence="3 8" id="KW-1134">Transmembrane beta strand</keyword>
<dbReference type="eggNOG" id="COG1629">
    <property type="taxonomic scope" value="Bacteria"/>
</dbReference>
<dbReference type="HOGENOM" id="CLU_004317_1_1_10"/>
<organism evidence="13 14">
    <name type="scientific">Cellulophaga algicola (strain DSM 14237 / IC166 / ACAM 630)</name>
    <dbReference type="NCBI Taxonomy" id="688270"/>
    <lineage>
        <taxon>Bacteria</taxon>
        <taxon>Pseudomonadati</taxon>
        <taxon>Bacteroidota</taxon>
        <taxon>Flavobacteriia</taxon>
        <taxon>Flavobacteriales</taxon>
        <taxon>Flavobacteriaceae</taxon>
        <taxon>Cellulophaga</taxon>
    </lineage>
</organism>
<keyword evidence="14" id="KW-1185">Reference proteome</keyword>
<evidence type="ECO:0000256" key="4">
    <source>
        <dbReference type="ARBA" id="ARBA00022692"/>
    </source>
</evidence>
<dbReference type="InterPro" id="IPR012910">
    <property type="entry name" value="Plug_dom"/>
</dbReference>
<keyword evidence="2 8" id="KW-0813">Transport</keyword>
<proteinExistence type="inferred from homology"/>
<dbReference type="Gene3D" id="2.40.170.20">
    <property type="entry name" value="TonB-dependent receptor, beta-barrel domain"/>
    <property type="match status" value="1"/>
</dbReference>
<evidence type="ECO:0000313" key="13">
    <source>
        <dbReference type="EMBL" id="ADV48189.1"/>
    </source>
</evidence>
<comment type="similarity">
    <text evidence="8 9">Belongs to the TonB-dependent receptor family.</text>
</comment>
<keyword evidence="6 8" id="KW-0472">Membrane</keyword>
<dbReference type="InterPro" id="IPR036942">
    <property type="entry name" value="Beta-barrel_TonB_sf"/>
</dbReference>
<dbReference type="OrthoDB" id="9768177at2"/>
<dbReference type="STRING" id="688270.Celal_0862"/>
<evidence type="ECO:0000256" key="1">
    <source>
        <dbReference type="ARBA" id="ARBA00004571"/>
    </source>
</evidence>
<evidence type="ECO:0000256" key="10">
    <source>
        <dbReference type="SAM" id="SignalP"/>
    </source>
</evidence>
<dbReference type="Gene3D" id="2.60.40.1120">
    <property type="entry name" value="Carboxypeptidase-like, regulatory domain"/>
    <property type="match status" value="1"/>
</dbReference>
<dbReference type="InterPro" id="IPR039426">
    <property type="entry name" value="TonB-dep_rcpt-like"/>
</dbReference>
<dbReference type="KEGG" id="cao:Celal_0862"/>
<dbReference type="GO" id="GO:0009279">
    <property type="term" value="C:cell outer membrane"/>
    <property type="evidence" value="ECO:0007669"/>
    <property type="project" value="UniProtKB-SubCell"/>
</dbReference>
<dbReference type="NCBIfam" id="TIGR04056">
    <property type="entry name" value="OMP_RagA_SusC"/>
    <property type="match status" value="1"/>
</dbReference>
<feature type="chain" id="PRO_5005345472" evidence="10">
    <location>
        <begin position="23"/>
        <end position="991"/>
    </location>
</feature>
<evidence type="ECO:0000256" key="6">
    <source>
        <dbReference type="ARBA" id="ARBA00023136"/>
    </source>
</evidence>
<keyword evidence="7 8" id="KW-0998">Cell outer membrane</keyword>
<protein>
    <submittedName>
        <fullName evidence="13">TonB-dependent receptor</fullName>
    </submittedName>
</protein>
<dbReference type="Proteomes" id="UP000008634">
    <property type="component" value="Chromosome"/>
</dbReference>
<evidence type="ECO:0000256" key="7">
    <source>
        <dbReference type="ARBA" id="ARBA00023237"/>
    </source>
</evidence>